<comment type="caution">
    <text evidence="4">The sequence shown here is derived from an EMBL/GenBank/DDBJ whole genome shotgun (WGS) entry which is preliminary data.</text>
</comment>
<dbReference type="InterPro" id="IPR045857">
    <property type="entry name" value="O16G_dom_2"/>
</dbReference>
<evidence type="ECO:0000313" key="4">
    <source>
        <dbReference type="EMBL" id="PTX65003.1"/>
    </source>
</evidence>
<proteinExistence type="predicted"/>
<feature type="domain" description="Glycosyl hydrolase family 13 catalytic" evidence="3">
    <location>
        <begin position="133"/>
        <end position="493"/>
    </location>
</feature>
<dbReference type="Gene3D" id="3.90.400.10">
    <property type="entry name" value="Oligo-1,6-glucosidase, Domain 2"/>
    <property type="match status" value="1"/>
</dbReference>
<dbReference type="Gene3D" id="3.20.20.80">
    <property type="entry name" value="Glycosidases"/>
    <property type="match status" value="1"/>
</dbReference>
<evidence type="ECO:0000256" key="1">
    <source>
        <dbReference type="ARBA" id="ARBA00022801"/>
    </source>
</evidence>
<name>A0A2T6C9R2_9BACL</name>
<dbReference type="Gene3D" id="2.60.40.10">
    <property type="entry name" value="Immunoglobulins"/>
    <property type="match status" value="1"/>
</dbReference>
<dbReference type="CDD" id="cd02857">
    <property type="entry name" value="E_set_CDase_PDE_N"/>
    <property type="match status" value="1"/>
</dbReference>
<dbReference type="Gene3D" id="2.60.40.1180">
    <property type="entry name" value="Golgi alpha-mannosidase II"/>
    <property type="match status" value="1"/>
</dbReference>
<organism evidence="4 5">
    <name type="scientific">Melghirimyces profundicolus</name>
    <dbReference type="NCBI Taxonomy" id="1242148"/>
    <lineage>
        <taxon>Bacteria</taxon>
        <taxon>Bacillati</taxon>
        <taxon>Bacillota</taxon>
        <taxon>Bacilli</taxon>
        <taxon>Bacillales</taxon>
        <taxon>Thermoactinomycetaceae</taxon>
        <taxon>Melghirimyces</taxon>
    </lineage>
</organism>
<evidence type="ECO:0000256" key="2">
    <source>
        <dbReference type="ARBA" id="ARBA00023295"/>
    </source>
</evidence>
<accession>A0A2T6C9R2</accession>
<dbReference type="InterPro" id="IPR013783">
    <property type="entry name" value="Ig-like_fold"/>
</dbReference>
<dbReference type="Pfam" id="PF00128">
    <property type="entry name" value="Alpha-amylase"/>
    <property type="match status" value="1"/>
</dbReference>
<dbReference type="SUPFAM" id="SSF51011">
    <property type="entry name" value="Glycosyl hydrolase domain"/>
    <property type="match status" value="1"/>
</dbReference>
<protein>
    <submittedName>
        <fullName evidence="4">Glycosidase</fullName>
    </submittedName>
</protein>
<dbReference type="OrthoDB" id="9805159at2"/>
<dbReference type="InterPro" id="IPR014756">
    <property type="entry name" value="Ig_E-set"/>
</dbReference>
<dbReference type="InterPro" id="IPR006047">
    <property type="entry name" value="GH13_cat_dom"/>
</dbReference>
<dbReference type="InterPro" id="IPR017853">
    <property type="entry name" value="GH"/>
</dbReference>
<dbReference type="PANTHER" id="PTHR10357:SF210">
    <property type="entry name" value="MALTODEXTRIN GLUCOSIDASE"/>
    <property type="match status" value="1"/>
</dbReference>
<keyword evidence="5" id="KW-1185">Reference proteome</keyword>
<dbReference type="Pfam" id="PF02903">
    <property type="entry name" value="Alpha-amylase_N"/>
    <property type="match status" value="1"/>
</dbReference>
<dbReference type="InterPro" id="IPR004185">
    <property type="entry name" value="Glyco_hydro_13_lg-like_dom"/>
</dbReference>
<dbReference type="Proteomes" id="UP000244240">
    <property type="component" value="Unassembled WGS sequence"/>
</dbReference>
<evidence type="ECO:0000259" key="3">
    <source>
        <dbReference type="SMART" id="SM00642"/>
    </source>
</evidence>
<keyword evidence="1" id="KW-0378">Hydrolase</keyword>
<dbReference type="RefSeq" id="WP_108021483.1">
    <property type="nucleotide sequence ID" value="NZ_QBKR01000001.1"/>
</dbReference>
<dbReference type="SUPFAM" id="SSF81296">
    <property type="entry name" value="E set domains"/>
    <property type="match status" value="1"/>
</dbReference>
<dbReference type="SUPFAM" id="SSF51445">
    <property type="entry name" value="(Trans)glycosidases"/>
    <property type="match status" value="1"/>
</dbReference>
<dbReference type="GO" id="GO:0004553">
    <property type="term" value="F:hydrolase activity, hydrolyzing O-glycosyl compounds"/>
    <property type="evidence" value="ECO:0007669"/>
    <property type="project" value="InterPro"/>
</dbReference>
<dbReference type="EMBL" id="QBKR01000001">
    <property type="protein sequence ID" value="PTX65003.1"/>
    <property type="molecule type" value="Genomic_DNA"/>
</dbReference>
<dbReference type="CDD" id="cd11338">
    <property type="entry name" value="AmyAc_CMD"/>
    <property type="match status" value="1"/>
</dbReference>
<keyword evidence="2 4" id="KW-0326">Glycosidase</keyword>
<dbReference type="GO" id="GO:0005975">
    <property type="term" value="P:carbohydrate metabolic process"/>
    <property type="evidence" value="ECO:0007669"/>
    <property type="project" value="InterPro"/>
</dbReference>
<sequence length="586" mass="67670">MLKEAIYHRPEGAWAYPLDVNCLRIRLRAKRGDRIRCRLLHADRYSGEGDESIVDLEKTATDTLFDYYEGVIPTATRRVRYVFYLEDPMGGCWYGEKGIFNNRREAGDFQFAYICHSHLFEIPDWAYDGVVYQIFPERFYNGDPGNDPAEVEPWNKGARPKANSFYGGDLQGIIDQLSYLKELGVNLIYLTPIFKSPSNHKYDTTDYYRIDPHFGDLDTLKKLVDKAHRLGMRVMLDAVINHAGYGFFAFQDVLKNGADSKYADWFYIQEFPVVTEPVPNYETFANDVWTMPKLNMSHPEVAAYFLDMAEYWIKEAGIDGWRLDVANEVDPDFWRAFRKRVKKANPDALIVGEIWHDSGPWLQGDQFDSVMNYLFRDAVMQFFATREIGADVFDAQLAKSRMLYREQALYAMFNLLDSHDTERFLTACGGREERMRLAVLFQMTYLGMPMIYYGDEAGMDGETDPDCRRPMLWRESDRNGELFTLYQALLRIRRQHPALRRGDYRTWYVDPAAGIYGYLRRTEEDCVGVILNNGGGTQTVSLDTHLFGEAPRLHDPLHGKIVDGRDGRVTVTLAPYEGRMISTNSG</sequence>
<dbReference type="AlphaFoldDB" id="A0A2T6C9R2"/>
<dbReference type="SMART" id="SM00642">
    <property type="entry name" value="Aamy"/>
    <property type="match status" value="1"/>
</dbReference>
<dbReference type="PANTHER" id="PTHR10357">
    <property type="entry name" value="ALPHA-AMYLASE FAMILY MEMBER"/>
    <property type="match status" value="1"/>
</dbReference>
<gene>
    <name evidence="4" type="ORF">C8P63_101225</name>
</gene>
<reference evidence="4 5" key="1">
    <citation type="submission" date="2018-04" db="EMBL/GenBank/DDBJ databases">
        <title>Genomic Encyclopedia of Archaeal and Bacterial Type Strains, Phase II (KMG-II): from individual species to whole genera.</title>
        <authorList>
            <person name="Goeker M."/>
        </authorList>
    </citation>
    <scope>NUCLEOTIDE SEQUENCE [LARGE SCALE GENOMIC DNA]</scope>
    <source>
        <strain evidence="4 5">DSM 45787</strain>
    </source>
</reference>
<evidence type="ECO:0000313" key="5">
    <source>
        <dbReference type="Proteomes" id="UP000244240"/>
    </source>
</evidence>
<dbReference type="InterPro" id="IPR013780">
    <property type="entry name" value="Glyco_hydro_b"/>
</dbReference>